<dbReference type="InterPro" id="IPR013815">
    <property type="entry name" value="ATP_grasp_subdomain_1"/>
</dbReference>
<dbReference type="InterPro" id="IPR011761">
    <property type="entry name" value="ATP-grasp"/>
</dbReference>
<dbReference type="PROSITE" id="PS50975">
    <property type="entry name" value="ATP_GRASP"/>
    <property type="match status" value="1"/>
</dbReference>
<evidence type="ECO:0000313" key="4">
    <source>
        <dbReference type="Proteomes" id="UP000662857"/>
    </source>
</evidence>
<evidence type="ECO:0000259" key="2">
    <source>
        <dbReference type="PROSITE" id="PS50975"/>
    </source>
</evidence>
<dbReference type="Pfam" id="PF02786">
    <property type="entry name" value="CPSase_L_D2"/>
    <property type="match status" value="1"/>
</dbReference>
<dbReference type="SUPFAM" id="SSF56059">
    <property type="entry name" value="Glutathione synthetase ATP-binding domain-like"/>
    <property type="match status" value="1"/>
</dbReference>
<accession>A0A895YMC3</accession>
<reference evidence="3" key="1">
    <citation type="submission" date="2021-02" db="EMBL/GenBank/DDBJ databases">
        <title>Natrosporangium hydrolyticum gen. nov., sp. nov, a haloalkaliphilic actinobacterium from a soda solonchak soil.</title>
        <authorList>
            <person name="Sorokin D.Y."/>
            <person name="Khijniak T.V."/>
            <person name="Zakharycheva A.P."/>
            <person name="Boueva O.V."/>
            <person name="Ariskina E.V."/>
            <person name="Hahnke R.L."/>
            <person name="Bunk B."/>
            <person name="Sproer C."/>
            <person name="Schumann P."/>
            <person name="Evtushenko L.I."/>
            <person name="Kublanov I.V."/>
        </authorList>
    </citation>
    <scope>NUCLEOTIDE SEQUENCE</scope>
    <source>
        <strain evidence="3">DSM 106523</strain>
    </source>
</reference>
<dbReference type="AlphaFoldDB" id="A0A895YMC3"/>
<dbReference type="Proteomes" id="UP000662857">
    <property type="component" value="Chromosome"/>
</dbReference>
<dbReference type="KEGG" id="nhy:JQS43_02475"/>
<proteinExistence type="predicted"/>
<keyword evidence="1" id="KW-0067">ATP-binding</keyword>
<protein>
    <recommendedName>
        <fullName evidence="2">ATP-grasp domain-containing protein</fullName>
    </recommendedName>
</protein>
<keyword evidence="4" id="KW-1185">Reference proteome</keyword>
<feature type="domain" description="ATP-grasp" evidence="2">
    <location>
        <begin position="79"/>
        <end position="299"/>
    </location>
</feature>
<keyword evidence="1" id="KW-0547">Nucleotide-binding</keyword>
<dbReference type="InterPro" id="IPR005479">
    <property type="entry name" value="CPAse_ATP-bd"/>
</dbReference>
<name>A0A895YMC3_9ACTN</name>
<evidence type="ECO:0000313" key="3">
    <source>
        <dbReference type="EMBL" id="QSB15250.1"/>
    </source>
</evidence>
<evidence type="ECO:0000256" key="1">
    <source>
        <dbReference type="PROSITE-ProRule" id="PRU00409"/>
    </source>
</evidence>
<sequence>MPADSVTAGPVGRIARQLHDGYEVHRAALRYGFDVTLYPRQVLVATRADEPGELSFVHGVPQQSTLSAVTYAQDKRMRRELLARAGLPVPPGATFAIGRELAVAKTFAEQIGYPVAVKPAVGENLAEVTAGIRNVAELESAIDYLRTPELDRPTFSRTAYALTLLLEPDEEDGRSIAPAGYQFLVERHVEGDYLHLVTVAGQVRAAVHRIGDSAAPTSVRDVTDELHPSLAELALQAATTIPGLATTTIGMVVADHHRPVAEQEAWIVDFSERPYLAVLALASAELGHRLGEELLSLQRAAAETEQPPRDEVSVTAHIEGCTDPDGVAAALTAAIAEHGLAGQVAVADRIEGTAEGTLQGSPNALAMLFELLVDGQLDGQRARLVEVRHS</sequence>
<dbReference type="GO" id="GO:0005524">
    <property type="term" value="F:ATP binding"/>
    <property type="evidence" value="ECO:0007669"/>
    <property type="project" value="UniProtKB-UniRule"/>
</dbReference>
<gene>
    <name evidence="3" type="ORF">JQS43_02475</name>
</gene>
<dbReference type="Gene3D" id="3.30.1490.20">
    <property type="entry name" value="ATP-grasp fold, A domain"/>
    <property type="match status" value="1"/>
</dbReference>
<dbReference type="EMBL" id="CP070499">
    <property type="protein sequence ID" value="QSB15250.1"/>
    <property type="molecule type" value="Genomic_DNA"/>
</dbReference>
<organism evidence="3 4">
    <name type="scientific">Natronosporangium hydrolyticum</name>
    <dbReference type="NCBI Taxonomy" id="2811111"/>
    <lineage>
        <taxon>Bacteria</taxon>
        <taxon>Bacillati</taxon>
        <taxon>Actinomycetota</taxon>
        <taxon>Actinomycetes</taxon>
        <taxon>Micromonosporales</taxon>
        <taxon>Micromonosporaceae</taxon>
        <taxon>Natronosporangium</taxon>
    </lineage>
</organism>
<dbReference type="RefSeq" id="WP_239677433.1">
    <property type="nucleotide sequence ID" value="NZ_CP070499.1"/>
</dbReference>
<dbReference type="GO" id="GO:0046872">
    <property type="term" value="F:metal ion binding"/>
    <property type="evidence" value="ECO:0007669"/>
    <property type="project" value="InterPro"/>
</dbReference>